<feature type="transmembrane region" description="Helical" evidence="8">
    <location>
        <begin position="421"/>
        <end position="442"/>
    </location>
</feature>
<sequence>MPKKLSKYILIVIIFIAAVLRFYKLGSVPPSLYWDEASLGYNAYSILKTGHDEHGKFLPITNFAAFGDYKPPGYIYATVPSIAAFGLTEFTIRFPSAFFGVLTVLLTYFLAKKLFVEKYHKYEKYERYEKQSLNLTSRTSGTSRTFSTSETIALLSAFFLAISPWHLQFSRGAFEANLGLFFSVLGIWLFLKFAQDNPLWILPSVLSFLAGMYTFTGQRLFVPFILLVLAIQFRKQVFAQIKIVLITALITSILFWPLFIFTTQTIEGRLRFDEVTIFKDLQPINDSIRYRARDNFSWWSDIIHNRRLFYSYEYLTHYFDSFNPRFLFTKGDVNPRLSVQEVGELYYVDLLFILAGIYFLFATKQKYRFLIIGWLLISPFGPATARETPHALRMIHILPTFQILAAFGLFYLYRVIRYKKLFIIFYFLLFTFNFLFYLHMYYVHWPRNYSGEWQFGYKEAVEFIKPRYNDVDYVVVTKAQGRPYIYFLLYMQFDPREYWKSAQITRDKFFFIDVDGFGKLRFTDSLNETSVSGKVLYVTSPNALPPSVQKLKTISRLDGTSVFDVGELEIR</sequence>
<dbReference type="GO" id="GO:0016763">
    <property type="term" value="F:pentosyltransferase activity"/>
    <property type="evidence" value="ECO:0007669"/>
    <property type="project" value="TreeGrafter"/>
</dbReference>
<comment type="caution">
    <text evidence="10">The sequence shown here is derived from an EMBL/GenBank/DDBJ whole genome shotgun (WGS) entry which is preliminary data.</text>
</comment>
<dbReference type="GO" id="GO:0006493">
    <property type="term" value="P:protein O-linked glycosylation"/>
    <property type="evidence" value="ECO:0007669"/>
    <property type="project" value="InterPro"/>
</dbReference>
<keyword evidence="2" id="KW-1003">Cell membrane</keyword>
<feature type="domain" description="ArnT-like N-terminal" evidence="9">
    <location>
        <begin position="13"/>
        <end position="117"/>
    </location>
</feature>
<feature type="transmembrane region" description="Helical" evidence="8">
    <location>
        <begin position="243"/>
        <end position="262"/>
    </location>
</feature>
<dbReference type="EMBL" id="LCBC01000009">
    <property type="protein sequence ID" value="KKS04123.1"/>
    <property type="molecule type" value="Genomic_DNA"/>
</dbReference>
<evidence type="ECO:0000256" key="6">
    <source>
        <dbReference type="ARBA" id="ARBA00022989"/>
    </source>
</evidence>
<evidence type="ECO:0000256" key="5">
    <source>
        <dbReference type="ARBA" id="ARBA00022692"/>
    </source>
</evidence>
<evidence type="ECO:0000313" key="10">
    <source>
        <dbReference type="EMBL" id="KKS04123.1"/>
    </source>
</evidence>
<dbReference type="Proteomes" id="UP000034493">
    <property type="component" value="Unassembled WGS sequence"/>
</dbReference>
<dbReference type="PANTHER" id="PTHR33908:SF11">
    <property type="entry name" value="MEMBRANE PROTEIN"/>
    <property type="match status" value="1"/>
</dbReference>
<evidence type="ECO:0000256" key="1">
    <source>
        <dbReference type="ARBA" id="ARBA00004651"/>
    </source>
</evidence>
<keyword evidence="5 8" id="KW-0812">Transmembrane</keyword>
<evidence type="ECO:0000256" key="7">
    <source>
        <dbReference type="ARBA" id="ARBA00023136"/>
    </source>
</evidence>
<keyword evidence="3" id="KW-0328">Glycosyltransferase</keyword>
<feature type="transmembrane region" description="Helical" evidence="8">
    <location>
        <begin position="369"/>
        <end position="385"/>
    </location>
</feature>
<protein>
    <submittedName>
        <fullName evidence="10">Glycosyl transferase family 39</fullName>
    </submittedName>
</protein>
<evidence type="ECO:0000256" key="3">
    <source>
        <dbReference type="ARBA" id="ARBA00022676"/>
    </source>
</evidence>
<evidence type="ECO:0000259" key="9">
    <source>
        <dbReference type="Pfam" id="PF02366"/>
    </source>
</evidence>
<feature type="transmembrane region" description="Helical" evidence="8">
    <location>
        <begin position="7"/>
        <end position="23"/>
    </location>
</feature>
<dbReference type="InterPro" id="IPR003342">
    <property type="entry name" value="ArnT-like_N"/>
</dbReference>
<name>A0A0G0YUJ6_9BACT</name>
<dbReference type="AlphaFoldDB" id="A0A0G0YUJ6"/>
<feature type="transmembrane region" description="Helical" evidence="8">
    <location>
        <begin position="211"/>
        <end position="231"/>
    </location>
</feature>
<dbReference type="GO" id="GO:0009103">
    <property type="term" value="P:lipopolysaccharide biosynthetic process"/>
    <property type="evidence" value="ECO:0007669"/>
    <property type="project" value="UniProtKB-ARBA"/>
</dbReference>
<evidence type="ECO:0000256" key="4">
    <source>
        <dbReference type="ARBA" id="ARBA00022679"/>
    </source>
</evidence>
<evidence type="ECO:0000313" key="11">
    <source>
        <dbReference type="Proteomes" id="UP000034493"/>
    </source>
</evidence>
<keyword evidence="7 8" id="KW-0472">Membrane</keyword>
<proteinExistence type="predicted"/>
<feature type="transmembrane region" description="Helical" evidence="8">
    <location>
        <begin position="90"/>
        <end position="111"/>
    </location>
</feature>
<feature type="transmembrane region" description="Helical" evidence="8">
    <location>
        <begin position="391"/>
        <end position="412"/>
    </location>
</feature>
<comment type="subcellular location">
    <subcellularLocation>
        <location evidence="1">Cell membrane</location>
        <topology evidence="1">Multi-pass membrane protein</topology>
    </subcellularLocation>
</comment>
<dbReference type="GO" id="GO:0005886">
    <property type="term" value="C:plasma membrane"/>
    <property type="evidence" value="ECO:0007669"/>
    <property type="project" value="UniProtKB-SubCell"/>
</dbReference>
<feature type="transmembrane region" description="Helical" evidence="8">
    <location>
        <begin position="345"/>
        <end position="362"/>
    </location>
</feature>
<evidence type="ECO:0000256" key="8">
    <source>
        <dbReference type="SAM" id="Phobius"/>
    </source>
</evidence>
<keyword evidence="4 10" id="KW-0808">Transferase</keyword>
<dbReference type="PANTHER" id="PTHR33908">
    <property type="entry name" value="MANNOSYLTRANSFERASE YKCB-RELATED"/>
    <property type="match status" value="1"/>
</dbReference>
<accession>A0A0G0YUJ6</accession>
<keyword evidence="6 8" id="KW-1133">Transmembrane helix</keyword>
<dbReference type="Pfam" id="PF02366">
    <property type="entry name" value="PMT"/>
    <property type="match status" value="1"/>
</dbReference>
<organism evidence="10 11">
    <name type="scientific">Candidatus Curtissbacteria bacterium GW2011_GWA2_41_24</name>
    <dbReference type="NCBI Taxonomy" id="1618411"/>
    <lineage>
        <taxon>Bacteria</taxon>
        <taxon>Candidatus Curtissiibacteriota</taxon>
    </lineage>
</organism>
<dbReference type="InterPro" id="IPR050297">
    <property type="entry name" value="LipidA_mod_glycosyltrf_83"/>
</dbReference>
<evidence type="ECO:0000256" key="2">
    <source>
        <dbReference type="ARBA" id="ARBA00022475"/>
    </source>
</evidence>
<reference evidence="10 11" key="1">
    <citation type="journal article" date="2015" name="Nature">
        <title>rRNA introns, odd ribosomes, and small enigmatic genomes across a large radiation of phyla.</title>
        <authorList>
            <person name="Brown C.T."/>
            <person name="Hug L.A."/>
            <person name="Thomas B.C."/>
            <person name="Sharon I."/>
            <person name="Castelle C.J."/>
            <person name="Singh A."/>
            <person name="Wilkins M.J."/>
            <person name="Williams K.H."/>
            <person name="Banfield J.F."/>
        </authorList>
    </citation>
    <scope>NUCLEOTIDE SEQUENCE [LARGE SCALE GENOMIC DNA]</scope>
</reference>
<gene>
    <name evidence="10" type="ORF">UU56_C0009G0005</name>
</gene>
<feature type="transmembrane region" description="Helical" evidence="8">
    <location>
        <begin position="172"/>
        <end position="191"/>
    </location>
</feature>
<dbReference type="GO" id="GO:0000030">
    <property type="term" value="F:mannosyltransferase activity"/>
    <property type="evidence" value="ECO:0007669"/>
    <property type="project" value="InterPro"/>
</dbReference>